<keyword evidence="2" id="KW-1185">Reference proteome</keyword>
<sequence length="58" mass="6694">MALRRRGPIPSRNRHLTVQKVSVLIWWPHAAAEPPARLLHGHVLYLPTLFRADHEPLT</sequence>
<comment type="caution">
    <text evidence="1">The sequence shown here is derived from an EMBL/GenBank/DDBJ whole genome shotgun (WGS) entry which is preliminary data.</text>
</comment>
<proteinExistence type="predicted"/>
<name>A0AAD9EPU9_9PEZI</name>
<dbReference type="Proteomes" id="UP001243330">
    <property type="component" value="Unassembled WGS sequence"/>
</dbReference>
<protein>
    <submittedName>
        <fullName evidence="1">Uncharacterized protein</fullName>
    </submittedName>
</protein>
<reference evidence="1" key="1">
    <citation type="submission" date="2023-01" db="EMBL/GenBank/DDBJ databases">
        <title>Colletotrichum chrysophilum M932 genome sequence.</title>
        <authorList>
            <person name="Baroncelli R."/>
        </authorList>
    </citation>
    <scope>NUCLEOTIDE SEQUENCE</scope>
    <source>
        <strain evidence="1">M932</strain>
    </source>
</reference>
<evidence type="ECO:0000313" key="2">
    <source>
        <dbReference type="Proteomes" id="UP001243330"/>
    </source>
</evidence>
<accession>A0AAD9EPU9</accession>
<organism evidence="1 2">
    <name type="scientific">Colletotrichum chrysophilum</name>
    <dbReference type="NCBI Taxonomy" id="1836956"/>
    <lineage>
        <taxon>Eukaryota</taxon>
        <taxon>Fungi</taxon>
        <taxon>Dikarya</taxon>
        <taxon>Ascomycota</taxon>
        <taxon>Pezizomycotina</taxon>
        <taxon>Sordariomycetes</taxon>
        <taxon>Hypocreomycetidae</taxon>
        <taxon>Glomerellales</taxon>
        <taxon>Glomerellaceae</taxon>
        <taxon>Colletotrichum</taxon>
        <taxon>Colletotrichum gloeosporioides species complex</taxon>
    </lineage>
</organism>
<dbReference type="AlphaFoldDB" id="A0AAD9EPU9"/>
<gene>
    <name evidence="1" type="ORF">CCHR01_02035</name>
</gene>
<dbReference type="EMBL" id="JAQOWY010000023">
    <property type="protein sequence ID" value="KAK1855272.1"/>
    <property type="molecule type" value="Genomic_DNA"/>
</dbReference>
<evidence type="ECO:0000313" key="1">
    <source>
        <dbReference type="EMBL" id="KAK1855272.1"/>
    </source>
</evidence>